<sequence>MFFWLPAVAALIPGAVQSEALQSNSSSTHAKGYVNSVYFTNWGIYARNFPPASLPVRQISHVLYAFVSPSTDGTINSIDSWADLQKHYDGDSWNTVGNNAYGCVKQLFSLKKANRKLKVILSIGGWTLSTNFPAAASTETTRATFAKSAVDMMKDWGFDGIDVDWEYPRDETQAQNMVLLLQQIRNTLDDYAKKFAPSHHFQLSIAAPAGREHYSKLKMAELGRILDYVNLMAYDYAGQWGKYSGHASNLYPAPDNPNATPFNTDAAVTAYINGGVPASKIVLGMPTYGRSFEQTEGIGRPFAGVGGGSWENGIWDYRSLPTAGATLRYDDVAVANYTYNSATKELISYDSPESVRAKVGYIHGRNLGGSMFWEASGDRRDSESLIGTSAKSLGILDSTENWINYPDSKYDNIRGSKG</sequence>
<evidence type="ECO:0000256" key="17">
    <source>
        <dbReference type="ARBA" id="ARBA00076370"/>
    </source>
</evidence>
<keyword evidence="6" id="KW-0147">Chitin-binding</keyword>
<dbReference type="RefSeq" id="XP_018137126.1">
    <property type="nucleotide sequence ID" value="XM_018289998.1"/>
</dbReference>
<keyword evidence="13 18" id="KW-0326">Glycosidase</keyword>
<dbReference type="Pfam" id="PF00704">
    <property type="entry name" value="Glyco_hydro_18"/>
    <property type="match status" value="1"/>
</dbReference>
<proteinExistence type="inferred from homology"/>
<keyword evidence="9" id="KW-0146">Chitin degradation</keyword>
<dbReference type="Proteomes" id="UP000078397">
    <property type="component" value="Unassembled WGS sequence"/>
</dbReference>
<evidence type="ECO:0000256" key="7">
    <source>
        <dbReference type="ARBA" id="ARBA00022729"/>
    </source>
</evidence>
<dbReference type="KEGG" id="pchm:VFPPC_11967"/>
<reference evidence="21 22" key="1">
    <citation type="journal article" date="2016" name="PLoS Pathog.">
        <title>Biosynthesis of antibiotic leucinostatins in bio-control fungus Purpureocillium lilacinum and their inhibition on phytophthora revealed by genome mining.</title>
        <authorList>
            <person name="Wang G."/>
            <person name="Liu Z."/>
            <person name="Lin R."/>
            <person name="Li E."/>
            <person name="Mao Z."/>
            <person name="Ling J."/>
            <person name="Yang Y."/>
            <person name="Yin W.B."/>
            <person name="Xie B."/>
        </authorList>
    </citation>
    <scope>NUCLEOTIDE SEQUENCE [LARGE SCALE GENOMIC DNA]</scope>
    <source>
        <strain evidence="21">170</strain>
    </source>
</reference>
<evidence type="ECO:0000256" key="3">
    <source>
        <dbReference type="ARBA" id="ARBA00008682"/>
    </source>
</evidence>
<feature type="chain" id="PRO_5008101086" description="Endochitinase 1" evidence="19">
    <location>
        <begin position="19"/>
        <end position="418"/>
    </location>
</feature>
<evidence type="ECO:0000256" key="11">
    <source>
        <dbReference type="ARBA" id="ARBA00023180"/>
    </source>
</evidence>
<dbReference type="InterPro" id="IPR011583">
    <property type="entry name" value="Chitinase_II/V-like_cat"/>
</dbReference>
<evidence type="ECO:0000256" key="9">
    <source>
        <dbReference type="ARBA" id="ARBA00023024"/>
    </source>
</evidence>
<accession>A0A179F0S7</accession>
<dbReference type="GO" id="GO:0006032">
    <property type="term" value="P:chitin catabolic process"/>
    <property type="evidence" value="ECO:0007669"/>
    <property type="project" value="UniProtKB-KW"/>
</dbReference>
<dbReference type="EC" id="3.2.1.14" evidence="4"/>
<dbReference type="InterPro" id="IPR001579">
    <property type="entry name" value="Glyco_hydro_18_chit_AS"/>
</dbReference>
<keyword evidence="5" id="KW-0964">Secreted</keyword>
<comment type="subcellular location">
    <subcellularLocation>
        <location evidence="2">Secreted</location>
    </subcellularLocation>
</comment>
<dbReference type="SUPFAM" id="SSF51445">
    <property type="entry name" value="(Trans)glycosidases"/>
    <property type="match status" value="1"/>
</dbReference>
<keyword evidence="14" id="KW-0624">Polysaccharide degradation</keyword>
<gene>
    <name evidence="21" type="ORF">VFPPC_11967</name>
</gene>
<evidence type="ECO:0000256" key="16">
    <source>
        <dbReference type="ARBA" id="ARBA00072353"/>
    </source>
</evidence>
<dbReference type="InterPro" id="IPR029070">
    <property type="entry name" value="Chitinase_insertion_sf"/>
</dbReference>
<evidence type="ECO:0000256" key="10">
    <source>
        <dbReference type="ARBA" id="ARBA00023026"/>
    </source>
</evidence>
<comment type="catalytic activity">
    <reaction evidence="1">
        <text>Random endo-hydrolysis of N-acetyl-beta-D-glucosaminide (1-&gt;4)-beta-linkages in chitin and chitodextrins.</text>
        <dbReference type="EC" id="3.2.1.14"/>
    </reaction>
</comment>
<evidence type="ECO:0000313" key="22">
    <source>
        <dbReference type="Proteomes" id="UP000078397"/>
    </source>
</evidence>
<keyword evidence="10" id="KW-0843">Virulence</keyword>
<evidence type="ECO:0000256" key="12">
    <source>
        <dbReference type="ARBA" id="ARBA00023277"/>
    </source>
</evidence>
<comment type="caution">
    <text evidence="21">The sequence shown here is derived from an EMBL/GenBank/DDBJ whole genome shotgun (WGS) entry which is preliminary data.</text>
</comment>
<evidence type="ECO:0000256" key="19">
    <source>
        <dbReference type="SAM" id="SignalP"/>
    </source>
</evidence>
<feature type="signal peptide" evidence="19">
    <location>
        <begin position="1"/>
        <end position="18"/>
    </location>
</feature>
<dbReference type="GO" id="GO:0000272">
    <property type="term" value="P:polysaccharide catabolic process"/>
    <property type="evidence" value="ECO:0007669"/>
    <property type="project" value="UniProtKB-KW"/>
</dbReference>
<keyword evidence="7 19" id="KW-0732">Signal</keyword>
<dbReference type="GeneID" id="28853992"/>
<name>A0A179F0S7_METCM</name>
<dbReference type="PANTHER" id="PTHR11177:SF365">
    <property type="entry name" value="ENDOCHITINASE B"/>
    <property type="match status" value="1"/>
</dbReference>
<dbReference type="SUPFAM" id="SSF54556">
    <property type="entry name" value="Chitinase insertion domain"/>
    <property type="match status" value="1"/>
</dbReference>
<protein>
    <recommendedName>
        <fullName evidence="16">Endochitinase 1</fullName>
        <ecNumber evidence="4">3.2.1.14</ecNumber>
    </recommendedName>
    <alternativeName>
        <fullName evidence="17">Chitinase 1</fullName>
    </alternativeName>
</protein>
<evidence type="ECO:0000313" key="21">
    <source>
        <dbReference type="EMBL" id="OAQ59046.1"/>
    </source>
</evidence>
<dbReference type="FunFam" id="3.10.50.10:FF:000005">
    <property type="entry name" value="Endochitinase B1"/>
    <property type="match status" value="1"/>
</dbReference>
<dbReference type="GO" id="GO:0008843">
    <property type="term" value="F:endochitinase activity"/>
    <property type="evidence" value="ECO:0007669"/>
    <property type="project" value="UniProtKB-EC"/>
</dbReference>
<dbReference type="PANTHER" id="PTHR11177">
    <property type="entry name" value="CHITINASE"/>
    <property type="match status" value="1"/>
</dbReference>
<evidence type="ECO:0000256" key="5">
    <source>
        <dbReference type="ARBA" id="ARBA00022525"/>
    </source>
</evidence>
<keyword evidence="22" id="KW-1185">Reference proteome</keyword>
<dbReference type="GO" id="GO:0005576">
    <property type="term" value="C:extracellular region"/>
    <property type="evidence" value="ECO:0007669"/>
    <property type="project" value="UniProtKB-SubCell"/>
</dbReference>
<dbReference type="Gene3D" id="3.20.20.80">
    <property type="entry name" value="Glycosidases"/>
    <property type="match status" value="1"/>
</dbReference>
<dbReference type="InterPro" id="IPR017853">
    <property type="entry name" value="GH"/>
</dbReference>
<dbReference type="AlphaFoldDB" id="A0A179F0S7"/>
<evidence type="ECO:0000256" key="4">
    <source>
        <dbReference type="ARBA" id="ARBA00012729"/>
    </source>
</evidence>
<dbReference type="OrthoDB" id="76388at2759"/>
<keyword evidence="12" id="KW-0119">Carbohydrate metabolism</keyword>
<dbReference type="GO" id="GO:0008061">
    <property type="term" value="F:chitin binding"/>
    <property type="evidence" value="ECO:0007669"/>
    <property type="project" value="UniProtKB-KW"/>
</dbReference>
<evidence type="ECO:0000256" key="6">
    <source>
        <dbReference type="ARBA" id="ARBA00022669"/>
    </source>
</evidence>
<dbReference type="SMART" id="SM00636">
    <property type="entry name" value="Glyco_18"/>
    <property type="match status" value="1"/>
</dbReference>
<evidence type="ECO:0000256" key="18">
    <source>
        <dbReference type="RuleBase" id="RU000489"/>
    </source>
</evidence>
<keyword evidence="8 18" id="KW-0378">Hydrolase</keyword>
<evidence type="ECO:0000256" key="8">
    <source>
        <dbReference type="ARBA" id="ARBA00022801"/>
    </source>
</evidence>
<keyword evidence="11" id="KW-0325">Glycoprotein</keyword>
<comment type="function">
    <text evidence="15">Secreted chitinase involved in the degradation of chitin, a component of the cell walls of fungi and exoskeletal elements of some animals (including worms and arthropods). Participates in the infection process and directly acts in the penetration process of the host cuticle.</text>
</comment>
<dbReference type="InterPro" id="IPR001223">
    <property type="entry name" value="Glyco_hydro18_cat"/>
</dbReference>
<evidence type="ECO:0000259" key="20">
    <source>
        <dbReference type="PROSITE" id="PS51910"/>
    </source>
</evidence>
<dbReference type="FunFam" id="3.20.20.80:FF:000075">
    <property type="entry name" value="Sporulation-specific chitinase"/>
    <property type="match status" value="1"/>
</dbReference>
<dbReference type="PROSITE" id="PS01095">
    <property type="entry name" value="GH18_1"/>
    <property type="match status" value="1"/>
</dbReference>
<comment type="similarity">
    <text evidence="3">Belongs to the glycosyl hydrolase 18 family. Chitinase class V subfamily.</text>
</comment>
<dbReference type="EMBL" id="LSBJ02000012">
    <property type="protein sequence ID" value="OAQ59046.1"/>
    <property type="molecule type" value="Genomic_DNA"/>
</dbReference>
<evidence type="ECO:0000256" key="1">
    <source>
        <dbReference type="ARBA" id="ARBA00000822"/>
    </source>
</evidence>
<dbReference type="Gene3D" id="3.10.50.10">
    <property type="match status" value="1"/>
</dbReference>
<dbReference type="CDD" id="cd06548">
    <property type="entry name" value="GH18_chitinase"/>
    <property type="match status" value="1"/>
</dbReference>
<evidence type="ECO:0000256" key="14">
    <source>
        <dbReference type="ARBA" id="ARBA00023326"/>
    </source>
</evidence>
<evidence type="ECO:0000256" key="15">
    <source>
        <dbReference type="ARBA" id="ARBA00055470"/>
    </source>
</evidence>
<dbReference type="STRING" id="1380566.A0A179F0S7"/>
<evidence type="ECO:0000256" key="2">
    <source>
        <dbReference type="ARBA" id="ARBA00004613"/>
    </source>
</evidence>
<feature type="domain" description="GH18" evidence="20">
    <location>
        <begin position="33"/>
        <end position="396"/>
    </location>
</feature>
<dbReference type="InterPro" id="IPR050314">
    <property type="entry name" value="Glycosyl_Hydrlase_18"/>
</dbReference>
<organism evidence="21 22">
    <name type="scientific">Pochonia chlamydosporia 170</name>
    <dbReference type="NCBI Taxonomy" id="1380566"/>
    <lineage>
        <taxon>Eukaryota</taxon>
        <taxon>Fungi</taxon>
        <taxon>Dikarya</taxon>
        <taxon>Ascomycota</taxon>
        <taxon>Pezizomycotina</taxon>
        <taxon>Sordariomycetes</taxon>
        <taxon>Hypocreomycetidae</taxon>
        <taxon>Hypocreales</taxon>
        <taxon>Clavicipitaceae</taxon>
        <taxon>Pochonia</taxon>
    </lineage>
</organism>
<dbReference type="PROSITE" id="PS51910">
    <property type="entry name" value="GH18_2"/>
    <property type="match status" value="1"/>
</dbReference>
<evidence type="ECO:0000256" key="13">
    <source>
        <dbReference type="ARBA" id="ARBA00023295"/>
    </source>
</evidence>